<evidence type="ECO:0000256" key="14">
    <source>
        <dbReference type="PIRSR" id="PIRSR006621-2"/>
    </source>
</evidence>
<dbReference type="GO" id="GO:0000049">
    <property type="term" value="F:tRNA binding"/>
    <property type="evidence" value="ECO:0007669"/>
    <property type="project" value="UniProtKB-KW"/>
</dbReference>
<dbReference type="PANTHER" id="PTHR11082">
    <property type="entry name" value="TRNA-DIHYDROURIDINE SYNTHASE"/>
    <property type="match status" value="1"/>
</dbReference>
<comment type="function">
    <text evidence="2 12">Catalyzes the synthesis of 5,6-dihydrouridine (D), a modified base found in the D-loop of most tRNAs, via the reduction of the C5-C6 double bond in target uridines.</text>
</comment>
<keyword evidence="4 12" id="KW-0285">Flavoprotein</keyword>
<dbReference type="CDD" id="cd02801">
    <property type="entry name" value="DUS_like_FMN"/>
    <property type="match status" value="1"/>
</dbReference>
<dbReference type="InterPro" id="IPR018517">
    <property type="entry name" value="tRNA_hU_synthase_CS"/>
</dbReference>
<gene>
    <name evidence="16" type="ORF">A2557_06660</name>
</gene>
<feature type="binding site" evidence="14">
    <location>
        <position position="70"/>
    </location>
    <ligand>
        <name>FMN</name>
        <dbReference type="ChEBI" id="CHEBI:58210"/>
    </ligand>
</feature>
<name>A0A1F6H2V6_9PROT</name>
<dbReference type="PIRSF" id="PIRSF006621">
    <property type="entry name" value="Dus"/>
    <property type="match status" value="1"/>
</dbReference>
<evidence type="ECO:0000313" key="16">
    <source>
        <dbReference type="EMBL" id="OGH04666.1"/>
    </source>
</evidence>
<evidence type="ECO:0000256" key="2">
    <source>
        <dbReference type="ARBA" id="ARBA00002790"/>
    </source>
</evidence>
<evidence type="ECO:0000259" key="15">
    <source>
        <dbReference type="Pfam" id="PF01207"/>
    </source>
</evidence>
<evidence type="ECO:0000256" key="4">
    <source>
        <dbReference type="ARBA" id="ARBA00022630"/>
    </source>
</evidence>
<dbReference type="SUPFAM" id="SSF51395">
    <property type="entry name" value="FMN-linked oxidoreductases"/>
    <property type="match status" value="1"/>
</dbReference>
<feature type="binding site" evidence="14">
    <location>
        <position position="168"/>
    </location>
    <ligand>
        <name>FMN</name>
        <dbReference type="ChEBI" id="CHEBI:58210"/>
    </ligand>
</feature>
<dbReference type="Gene3D" id="3.20.20.70">
    <property type="entry name" value="Aldolase class I"/>
    <property type="match status" value="1"/>
</dbReference>
<comment type="catalytic activity">
    <reaction evidence="10">
        <text>a 5,6-dihydrouridine in tRNA + NADP(+) = a uridine in tRNA + NADPH + H(+)</text>
        <dbReference type="Rhea" id="RHEA:23624"/>
        <dbReference type="Rhea" id="RHEA-COMP:13339"/>
        <dbReference type="Rhea" id="RHEA-COMP:13887"/>
        <dbReference type="ChEBI" id="CHEBI:15378"/>
        <dbReference type="ChEBI" id="CHEBI:57783"/>
        <dbReference type="ChEBI" id="CHEBI:58349"/>
        <dbReference type="ChEBI" id="CHEBI:65315"/>
        <dbReference type="ChEBI" id="CHEBI:74443"/>
    </reaction>
</comment>
<dbReference type="EMBL" id="MFNF01000001">
    <property type="protein sequence ID" value="OGH04666.1"/>
    <property type="molecule type" value="Genomic_DNA"/>
</dbReference>
<evidence type="ECO:0000256" key="8">
    <source>
        <dbReference type="ARBA" id="ARBA00022884"/>
    </source>
</evidence>
<dbReference type="PROSITE" id="PS01136">
    <property type="entry name" value="UPF0034"/>
    <property type="match status" value="1"/>
</dbReference>
<proteinExistence type="inferred from homology"/>
<dbReference type="GO" id="GO:0050660">
    <property type="term" value="F:flavin adenine dinucleotide binding"/>
    <property type="evidence" value="ECO:0007669"/>
    <property type="project" value="InterPro"/>
</dbReference>
<protein>
    <recommendedName>
        <fullName evidence="12">tRNA-dihydrouridine synthase</fullName>
        <ecNumber evidence="12">1.3.1.-</ecNumber>
    </recommendedName>
</protein>
<dbReference type="PANTHER" id="PTHR11082:SF25">
    <property type="entry name" value="DUS-LIKE FMN-BINDING DOMAIN-CONTAINING PROTEIN"/>
    <property type="match status" value="1"/>
</dbReference>
<comment type="caution">
    <text evidence="16">The sequence shown here is derived from an EMBL/GenBank/DDBJ whole genome shotgun (WGS) entry which is preliminary data.</text>
</comment>
<evidence type="ECO:0000313" key="17">
    <source>
        <dbReference type="Proteomes" id="UP000177583"/>
    </source>
</evidence>
<evidence type="ECO:0000256" key="13">
    <source>
        <dbReference type="PIRSR" id="PIRSR006621-1"/>
    </source>
</evidence>
<dbReference type="InterPro" id="IPR013785">
    <property type="entry name" value="Aldolase_TIM"/>
</dbReference>
<comment type="similarity">
    <text evidence="12">Belongs to the dus family.</text>
</comment>
<evidence type="ECO:0000256" key="7">
    <source>
        <dbReference type="ARBA" id="ARBA00022857"/>
    </source>
</evidence>
<evidence type="ECO:0000256" key="6">
    <source>
        <dbReference type="ARBA" id="ARBA00022694"/>
    </source>
</evidence>
<evidence type="ECO:0000256" key="9">
    <source>
        <dbReference type="ARBA" id="ARBA00023002"/>
    </source>
</evidence>
<evidence type="ECO:0000256" key="11">
    <source>
        <dbReference type="ARBA" id="ARBA00048802"/>
    </source>
</evidence>
<dbReference type="InterPro" id="IPR024036">
    <property type="entry name" value="tRNA-dHydroUridine_Synthase_C"/>
</dbReference>
<comment type="cofactor">
    <cofactor evidence="1 12 14">
        <name>FMN</name>
        <dbReference type="ChEBI" id="CHEBI:58210"/>
    </cofactor>
</comment>
<keyword evidence="7" id="KW-0521">NADP</keyword>
<feature type="domain" description="DUS-like FMN-binding" evidence="15">
    <location>
        <begin position="14"/>
        <end position="299"/>
    </location>
</feature>
<evidence type="ECO:0000256" key="3">
    <source>
        <dbReference type="ARBA" id="ARBA00022555"/>
    </source>
</evidence>
<dbReference type="AlphaFoldDB" id="A0A1F6H2V6"/>
<keyword evidence="8" id="KW-0694">RNA-binding</keyword>
<keyword evidence="14" id="KW-0547">Nucleotide-binding</keyword>
<accession>A0A1F6H2V6</accession>
<evidence type="ECO:0000256" key="1">
    <source>
        <dbReference type="ARBA" id="ARBA00001917"/>
    </source>
</evidence>
<organism evidence="16 17">
    <name type="scientific">Candidatus Lambdaproteobacteria bacterium RIFOXYD2_FULL_56_26</name>
    <dbReference type="NCBI Taxonomy" id="1817773"/>
    <lineage>
        <taxon>Bacteria</taxon>
        <taxon>Pseudomonadati</taxon>
        <taxon>Pseudomonadota</taxon>
        <taxon>Candidatus Lambdaproteobacteria</taxon>
    </lineage>
</organism>
<keyword evidence="3" id="KW-0820">tRNA-binding</keyword>
<dbReference type="InterPro" id="IPR035587">
    <property type="entry name" value="DUS-like_FMN-bd"/>
</dbReference>
<keyword evidence="9 12" id="KW-0560">Oxidoreductase</keyword>
<feature type="active site" description="Proton donor" evidence="13">
    <location>
        <position position="100"/>
    </location>
</feature>
<keyword evidence="5 12" id="KW-0288">FMN</keyword>
<dbReference type="GO" id="GO:0017150">
    <property type="term" value="F:tRNA dihydrouridine synthase activity"/>
    <property type="evidence" value="ECO:0007669"/>
    <property type="project" value="InterPro"/>
</dbReference>
<evidence type="ECO:0000256" key="10">
    <source>
        <dbReference type="ARBA" id="ARBA00048205"/>
    </source>
</evidence>
<dbReference type="Pfam" id="PF01207">
    <property type="entry name" value="Dus"/>
    <property type="match status" value="1"/>
</dbReference>
<feature type="binding site" evidence="14">
    <location>
        <begin position="221"/>
        <end position="222"/>
    </location>
    <ligand>
        <name>FMN</name>
        <dbReference type="ChEBI" id="CHEBI:58210"/>
    </ligand>
</feature>
<dbReference type="InterPro" id="IPR001269">
    <property type="entry name" value="DUS_fam"/>
</dbReference>
<evidence type="ECO:0000256" key="12">
    <source>
        <dbReference type="PIRNR" id="PIRNR006621"/>
    </source>
</evidence>
<comment type="catalytic activity">
    <reaction evidence="11">
        <text>a 5,6-dihydrouridine in tRNA + NAD(+) = a uridine in tRNA + NADH + H(+)</text>
        <dbReference type="Rhea" id="RHEA:54452"/>
        <dbReference type="Rhea" id="RHEA-COMP:13339"/>
        <dbReference type="Rhea" id="RHEA-COMP:13887"/>
        <dbReference type="ChEBI" id="CHEBI:15378"/>
        <dbReference type="ChEBI" id="CHEBI:57540"/>
        <dbReference type="ChEBI" id="CHEBI:57945"/>
        <dbReference type="ChEBI" id="CHEBI:65315"/>
        <dbReference type="ChEBI" id="CHEBI:74443"/>
    </reaction>
</comment>
<sequence length="308" mass="34231">MTKLQNLPRPLMALAPMDGVTDRAFRQIVRKLNPGVLLYSEFTNVNGIVHSSKVRERLLFEGAELPYVVQIFGRDPLLFAQIAREVQDLGITGIDINLGCPSKRVVSGGNGAALIKEPDLAFAIVEATAKATALPVTVKTRLGWADASTLVGFAKGLESAGASLITVHGRTAKMAYRGEADWEPIYELKKELKIPVLGNGDLRSLEQGMEQLKDLDGFMIGRAAVGNPWVFWPQEQRDKLTLKDKVDVMLEHFTLLRRYQSEHKTLVEFRKHLGGYLSGFRDAKALRRELMETQTEQDFTLAALRLAS</sequence>
<reference evidence="16 17" key="1">
    <citation type="journal article" date="2016" name="Nat. Commun.">
        <title>Thousands of microbial genomes shed light on interconnected biogeochemical processes in an aquifer system.</title>
        <authorList>
            <person name="Anantharaman K."/>
            <person name="Brown C.T."/>
            <person name="Hug L.A."/>
            <person name="Sharon I."/>
            <person name="Castelle C.J."/>
            <person name="Probst A.J."/>
            <person name="Thomas B.C."/>
            <person name="Singh A."/>
            <person name="Wilkins M.J."/>
            <person name="Karaoz U."/>
            <person name="Brodie E.L."/>
            <person name="Williams K.H."/>
            <person name="Hubbard S.S."/>
            <person name="Banfield J.F."/>
        </authorList>
    </citation>
    <scope>NUCLEOTIDE SEQUENCE [LARGE SCALE GENOMIC DNA]</scope>
</reference>
<dbReference type="Gene3D" id="1.10.1200.80">
    <property type="entry name" value="Putative flavin oxidoreducatase, domain 2"/>
    <property type="match status" value="1"/>
</dbReference>
<dbReference type="EC" id="1.3.1.-" evidence="12"/>
<keyword evidence="6 12" id="KW-0819">tRNA processing</keyword>
<dbReference type="Proteomes" id="UP000177583">
    <property type="component" value="Unassembled WGS sequence"/>
</dbReference>
<feature type="binding site" evidence="14">
    <location>
        <position position="139"/>
    </location>
    <ligand>
        <name>FMN</name>
        <dbReference type="ChEBI" id="CHEBI:58210"/>
    </ligand>
</feature>
<evidence type="ECO:0000256" key="5">
    <source>
        <dbReference type="ARBA" id="ARBA00022643"/>
    </source>
</evidence>